<comment type="caution">
    <text evidence="1">The sequence shown here is derived from an EMBL/GenBank/DDBJ whole genome shotgun (WGS) entry which is preliminary data.</text>
</comment>
<name>A0ABQ5YHY1_9NEIS</name>
<gene>
    <name evidence="1" type="ORF">GCM10007907_16760</name>
</gene>
<protein>
    <submittedName>
        <fullName evidence="1">Uncharacterized protein</fullName>
    </submittedName>
</protein>
<dbReference type="Proteomes" id="UP001156706">
    <property type="component" value="Unassembled WGS sequence"/>
</dbReference>
<evidence type="ECO:0000313" key="1">
    <source>
        <dbReference type="EMBL" id="GLR12886.1"/>
    </source>
</evidence>
<keyword evidence="2" id="KW-1185">Reference proteome</keyword>
<evidence type="ECO:0000313" key="2">
    <source>
        <dbReference type="Proteomes" id="UP001156706"/>
    </source>
</evidence>
<reference evidence="2" key="1">
    <citation type="journal article" date="2019" name="Int. J. Syst. Evol. Microbiol.">
        <title>The Global Catalogue of Microorganisms (GCM) 10K type strain sequencing project: providing services to taxonomists for standard genome sequencing and annotation.</title>
        <authorList>
            <consortium name="The Broad Institute Genomics Platform"/>
            <consortium name="The Broad Institute Genome Sequencing Center for Infectious Disease"/>
            <person name="Wu L."/>
            <person name="Ma J."/>
        </authorList>
    </citation>
    <scope>NUCLEOTIDE SEQUENCE [LARGE SCALE GENOMIC DNA]</scope>
    <source>
        <strain evidence="2">NBRC 110044</strain>
    </source>
</reference>
<sequence>MSHDIQYPQFLYQFRATNKVTGRRYTTRYHLTDQDAAERLIDPVRIDTTRQVVEGPGGYTSDFLRGVSWRHSE</sequence>
<proteinExistence type="predicted"/>
<accession>A0ABQ5YHY1</accession>
<organism evidence="1 2">
    <name type="scientific">Chitinimonas prasina</name>
    <dbReference type="NCBI Taxonomy" id="1434937"/>
    <lineage>
        <taxon>Bacteria</taxon>
        <taxon>Pseudomonadati</taxon>
        <taxon>Pseudomonadota</taxon>
        <taxon>Betaproteobacteria</taxon>
        <taxon>Neisseriales</taxon>
        <taxon>Chitinibacteraceae</taxon>
        <taxon>Chitinimonas</taxon>
    </lineage>
</organism>
<dbReference type="EMBL" id="BSOG01000002">
    <property type="protein sequence ID" value="GLR12886.1"/>
    <property type="molecule type" value="Genomic_DNA"/>
</dbReference>